<proteinExistence type="predicted"/>
<sequence length="74" mass="8074">MNETKDKNAVRKPGSYFCSLLSEHSSGQAAHQACSAQRIFAPQAEPRAEKICSPSMLGGVEKFSASNTTWTLER</sequence>
<keyword evidence="1" id="KW-1185">Reference proteome</keyword>
<name>A0A915HN87_ROMCU</name>
<reference evidence="2" key="1">
    <citation type="submission" date="2022-11" db="UniProtKB">
        <authorList>
            <consortium name="WormBaseParasite"/>
        </authorList>
    </citation>
    <scope>IDENTIFICATION</scope>
</reference>
<accession>A0A915HN87</accession>
<dbReference type="WBParaSite" id="nRc.2.0.1.t03403-RA">
    <property type="protein sequence ID" value="nRc.2.0.1.t03403-RA"/>
    <property type="gene ID" value="nRc.2.0.1.g03403"/>
</dbReference>
<protein>
    <submittedName>
        <fullName evidence="2">Uncharacterized protein</fullName>
    </submittedName>
</protein>
<dbReference type="Proteomes" id="UP000887565">
    <property type="component" value="Unplaced"/>
</dbReference>
<evidence type="ECO:0000313" key="2">
    <source>
        <dbReference type="WBParaSite" id="nRc.2.0.1.t03403-RA"/>
    </source>
</evidence>
<dbReference type="AlphaFoldDB" id="A0A915HN87"/>
<evidence type="ECO:0000313" key="1">
    <source>
        <dbReference type="Proteomes" id="UP000887565"/>
    </source>
</evidence>
<organism evidence="1 2">
    <name type="scientific">Romanomermis culicivorax</name>
    <name type="common">Nematode worm</name>
    <dbReference type="NCBI Taxonomy" id="13658"/>
    <lineage>
        <taxon>Eukaryota</taxon>
        <taxon>Metazoa</taxon>
        <taxon>Ecdysozoa</taxon>
        <taxon>Nematoda</taxon>
        <taxon>Enoplea</taxon>
        <taxon>Dorylaimia</taxon>
        <taxon>Mermithida</taxon>
        <taxon>Mermithoidea</taxon>
        <taxon>Mermithidae</taxon>
        <taxon>Romanomermis</taxon>
    </lineage>
</organism>